<comment type="caution">
    <text evidence="1">The sequence shown here is derived from an EMBL/GenBank/DDBJ whole genome shotgun (WGS) entry which is preliminary data.</text>
</comment>
<accession>A0A2A8D039</accession>
<proteinExistence type="predicted"/>
<sequence>MKLVAVMSLDSNREELHRMYREHSIQVFSEIDIRGYHHTQTPSAVDVGWFGHASHPAYSTLTWAFLPSDQAEHLLDAIAELNHETDPKHPVRAFEMPVDRSI</sequence>
<protein>
    <submittedName>
        <fullName evidence="1">Uncharacterized protein</fullName>
    </submittedName>
</protein>
<organism evidence="1 2">
    <name type="scientific">Longibacter salinarum</name>
    <dbReference type="NCBI Taxonomy" id="1850348"/>
    <lineage>
        <taxon>Bacteria</taxon>
        <taxon>Pseudomonadati</taxon>
        <taxon>Rhodothermota</taxon>
        <taxon>Rhodothermia</taxon>
        <taxon>Rhodothermales</taxon>
        <taxon>Salisaetaceae</taxon>
        <taxon>Longibacter</taxon>
    </lineage>
</organism>
<dbReference type="EMBL" id="PDEQ01000002">
    <property type="protein sequence ID" value="PEN14322.1"/>
    <property type="molecule type" value="Genomic_DNA"/>
</dbReference>
<dbReference type="AlphaFoldDB" id="A0A2A8D039"/>
<gene>
    <name evidence="1" type="ORF">CRI94_04600</name>
</gene>
<keyword evidence="2" id="KW-1185">Reference proteome</keyword>
<dbReference type="Proteomes" id="UP000220102">
    <property type="component" value="Unassembled WGS sequence"/>
</dbReference>
<evidence type="ECO:0000313" key="1">
    <source>
        <dbReference type="EMBL" id="PEN14322.1"/>
    </source>
</evidence>
<reference evidence="1 2" key="1">
    <citation type="submission" date="2017-10" db="EMBL/GenBank/DDBJ databases">
        <title>Draft genome of Longibacter Salinarum.</title>
        <authorList>
            <person name="Goh K.M."/>
            <person name="Shamsir M.S."/>
            <person name="Lim S.W."/>
        </authorList>
    </citation>
    <scope>NUCLEOTIDE SEQUENCE [LARGE SCALE GENOMIC DNA]</scope>
    <source>
        <strain evidence="1 2">KCTC 52045</strain>
    </source>
</reference>
<evidence type="ECO:0000313" key="2">
    <source>
        <dbReference type="Proteomes" id="UP000220102"/>
    </source>
</evidence>
<dbReference type="RefSeq" id="WP_098074501.1">
    <property type="nucleotide sequence ID" value="NZ_PDEQ01000002.1"/>
</dbReference>
<name>A0A2A8D039_9BACT</name>
<dbReference type="OrthoDB" id="1524637at2"/>